<feature type="transmembrane region" description="Helical" evidence="1">
    <location>
        <begin position="178"/>
        <end position="195"/>
    </location>
</feature>
<feature type="transmembrane region" description="Helical" evidence="1">
    <location>
        <begin position="154"/>
        <end position="171"/>
    </location>
</feature>
<feature type="transmembrane region" description="Helical" evidence="1">
    <location>
        <begin position="128"/>
        <end position="148"/>
    </location>
</feature>
<feature type="transmembrane region" description="Helical" evidence="1">
    <location>
        <begin position="21"/>
        <end position="48"/>
    </location>
</feature>
<feature type="transmembrane region" description="Helical" evidence="1">
    <location>
        <begin position="88"/>
        <end position="107"/>
    </location>
</feature>
<dbReference type="STRING" id="1434700.SAMN06296427_101551"/>
<organism evidence="2 3">
    <name type="scientific">Moheibacter sediminis</name>
    <dbReference type="NCBI Taxonomy" id="1434700"/>
    <lineage>
        <taxon>Bacteria</taxon>
        <taxon>Pseudomonadati</taxon>
        <taxon>Bacteroidota</taxon>
        <taxon>Flavobacteriia</taxon>
        <taxon>Flavobacteriales</taxon>
        <taxon>Weeksellaceae</taxon>
        <taxon>Moheibacter</taxon>
    </lineage>
</organism>
<dbReference type="OrthoDB" id="1120881at2"/>
<feature type="transmembrane region" description="Helical" evidence="1">
    <location>
        <begin position="201"/>
        <end position="217"/>
    </location>
</feature>
<evidence type="ECO:0000313" key="2">
    <source>
        <dbReference type="EMBL" id="SMC37305.1"/>
    </source>
</evidence>
<accession>A0A1W1YM74</accession>
<dbReference type="EMBL" id="FWXS01000001">
    <property type="protein sequence ID" value="SMC37305.1"/>
    <property type="molecule type" value="Genomic_DNA"/>
</dbReference>
<keyword evidence="3" id="KW-1185">Reference proteome</keyword>
<proteinExistence type="predicted"/>
<reference evidence="2 3" key="1">
    <citation type="submission" date="2017-04" db="EMBL/GenBank/DDBJ databases">
        <authorList>
            <person name="Afonso C.L."/>
            <person name="Miller P.J."/>
            <person name="Scott M.A."/>
            <person name="Spackman E."/>
            <person name="Goraichik I."/>
            <person name="Dimitrov K.M."/>
            <person name="Suarez D.L."/>
            <person name="Swayne D.E."/>
        </authorList>
    </citation>
    <scope>NUCLEOTIDE SEQUENCE [LARGE SCALE GENOMIC DNA]</scope>
    <source>
        <strain evidence="2 3">CGMCC 1.12708</strain>
    </source>
</reference>
<dbReference type="Proteomes" id="UP000192393">
    <property type="component" value="Unassembled WGS sequence"/>
</dbReference>
<keyword evidence="1" id="KW-0472">Membrane</keyword>
<evidence type="ECO:0000256" key="1">
    <source>
        <dbReference type="SAM" id="Phobius"/>
    </source>
</evidence>
<protein>
    <submittedName>
        <fullName evidence="2">Uncharacterized protein</fullName>
    </submittedName>
</protein>
<dbReference type="AlphaFoldDB" id="A0A1W1YM74"/>
<gene>
    <name evidence="2" type="ORF">SAMN06296427_101551</name>
</gene>
<keyword evidence="1" id="KW-0812">Transmembrane</keyword>
<dbReference type="RefSeq" id="WP_084015889.1">
    <property type="nucleotide sequence ID" value="NZ_FWXS01000001.1"/>
</dbReference>
<name>A0A1W1YM74_9FLAO</name>
<keyword evidence="1" id="KW-1133">Transmembrane helix</keyword>
<sequence length="223" mass="24982">MNQNPHDQLKEIRSLMEKSSRFMSLSGWTGIMAGIYSLIGAIAAYFVIFKMKFTEQVLQEPIETYGSGRVIHYNYSNGLTELFSEKNIYLFLIAIAVILLSTVTAFHQSSVVSKQQGVKLWNSTTRRLFIQVAIPLATGGVFCLALLYYGHAGLIAPAMLIFYGLALLNGSKYTMKEFHSLALCEIGLGVISLLFIGWGLIFWSIGFGILHIIYGILMQKRYK</sequence>
<evidence type="ECO:0000313" key="3">
    <source>
        <dbReference type="Proteomes" id="UP000192393"/>
    </source>
</evidence>